<dbReference type="PANTHER" id="PTHR13763">
    <property type="entry name" value="BREAST CANCER TYPE 1 SUSCEPTIBILITY PROTEIN BRCA1"/>
    <property type="match status" value="1"/>
</dbReference>
<comment type="subcellular location">
    <subcellularLocation>
        <location evidence="1">Nucleus</location>
    </subcellularLocation>
</comment>
<feature type="compositionally biased region" description="Basic residues" evidence="6">
    <location>
        <begin position="477"/>
        <end position="487"/>
    </location>
</feature>
<keyword evidence="5" id="KW-0539">Nucleus</keyword>
<feature type="region of interest" description="Disordered" evidence="6">
    <location>
        <begin position="146"/>
        <end position="181"/>
    </location>
</feature>
<feature type="compositionally biased region" description="Polar residues" evidence="6">
    <location>
        <begin position="165"/>
        <end position="174"/>
    </location>
</feature>
<dbReference type="PANTHER" id="PTHR13763:SF0">
    <property type="entry name" value="BREAST CANCER TYPE 1 SUSCEPTIBILITY PROTEIN"/>
    <property type="match status" value="1"/>
</dbReference>
<feature type="compositionally biased region" description="Low complexity" evidence="6">
    <location>
        <begin position="146"/>
        <end position="155"/>
    </location>
</feature>
<feature type="region of interest" description="Disordered" evidence="6">
    <location>
        <begin position="203"/>
        <end position="342"/>
    </location>
</feature>
<dbReference type="Gene3D" id="3.40.50.10190">
    <property type="entry name" value="BRCT domain"/>
    <property type="match status" value="1"/>
</dbReference>
<dbReference type="InterPro" id="IPR036420">
    <property type="entry name" value="BRCT_dom_sf"/>
</dbReference>
<feature type="region of interest" description="Disordered" evidence="6">
    <location>
        <begin position="1"/>
        <end position="84"/>
    </location>
</feature>
<comment type="caution">
    <text evidence="8">The sequence shown here is derived from an EMBL/GenBank/DDBJ whole genome shotgun (WGS) entry which is preliminary data.</text>
</comment>
<protein>
    <submittedName>
        <fullName evidence="8">Unnamed protein product</fullName>
    </submittedName>
</protein>
<dbReference type="GO" id="GO:0004842">
    <property type="term" value="F:ubiquitin-protein transferase activity"/>
    <property type="evidence" value="ECO:0007669"/>
    <property type="project" value="TreeGrafter"/>
</dbReference>
<evidence type="ECO:0000256" key="4">
    <source>
        <dbReference type="ARBA" id="ARBA00023204"/>
    </source>
</evidence>
<dbReference type="AlphaFoldDB" id="A0A9W6TDF6"/>
<proteinExistence type="predicted"/>
<dbReference type="GO" id="GO:0005634">
    <property type="term" value="C:nucleus"/>
    <property type="evidence" value="ECO:0007669"/>
    <property type="project" value="UniProtKB-SubCell"/>
</dbReference>
<feature type="region of interest" description="Disordered" evidence="6">
    <location>
        <begin position="104"/>
        <end position="129"/>
    </location>
</feature>
<dbReference type="GO" id="GO:0000724">
    <property type="term" value="P:double-strand break repair via homologous recombination"/>
    <property type="evidence" value="ECO:0007669"/>
    <property type="project" value="TreeGrafter"/>
</dbReference>
<feature type="compositionally biased region" description="Polar residues" evidence="6">
    <location>
        <begin position="203"/>
        <end position="214"/>
    </location>
</feature>
<feature type="domain" description="BRCT" evidence="7">
    <location>
        <begin position="490"/>
        <end position="597"/>
    </location>
</feature>
<dbReference type="Proteomes" id="UP001165083">
    <property type="component" value="Unassembled WGS sequence"/>
</dbReference>
<evidence type="ECO:0000259" key="7">
    <source>
        <dbReference type="Pfam" id="PF00533"/>
    </source>
</evidence>
<dbReference type="OrthoDB" id="527344at2759"/>
<gene>
    <name evidence="8" type="ORF">Plil01_000173800</name>
</gene>
<feature type="compositionally biased region" description="Low complexity" evidence="6">
    <location>
        <begin position="42"/>
        <end position="58"/>
    </location>
</feature>
<feature type="region of interest" description="Disordered" evidence="6">
    <location>
        <begin position="540"/>
        <end position="563"/>
    </location>
</feature>
<dbReference type="InterPro" id="IPR001357">
    <property type="entry name" value="BRCT_dom"/>
</dbReference>
<dbReference type="Pfam" id="PF00533">
    <property type="entry name" value="BRCT"/>
    <property type="match status" value="1"/>
</dbReference>
<evidence type="ECO:0000313" key="9">
    <source>
        <dbReference type="Proteomes" id="UP001165083"/>
    </source>
</evidence>
<sequence length="602" mass="65907">MLCAAPAAEAGEDKPAGKQEEKQEEEKLEEKQEKPKQDKPKQAAAKAAIPAAAATAATPERRSSPRRAKRNSQKSPTTPTLMDVWVSGGSTQLCNGMKIKTEKMATPAATPVRRSSPRRALAQEMESQVAMTPMSPALFEIPTTTTPSVAAAAGTKSYSADDSKTVNGSSTSPGLRSDSDGITMDIAATCIDETQLEIVDLTQQTESSRRQQPVSEADKNIEEPMQEQTPTRRRRSAYDANEGDGSPDETQLEQVELTQQTPTRRRKSATDAMQDKTGLESVESQTKTTPRTRRRNATDETHLNGNGQTPTPRKRRRSASNSVAINDNSQMVTAEPKQQSLSNGKVALTNGSAETSSLPVQSHEQPLPEVEIFQVGDLVEVIERQWVGINKRGGAGRIVKVHGDGFYAVKFLIGTGTDHRVPGSFIRRPAEDIVSDSTPSRAVRKRQRRRPSDVMASPDLLTVKTRSSPHSIEKTKSKTVSKSKTKGKSSGMVFLCSGFKEDRMRQIDKWADMLGAEVVQYWSNHVTHLIVKCVSGGMEDEGHSMEDSDSATSPQGHKDGKRKLFSDSKLGRWVKIRSLKYLKALVGGRWIVSDEWLEGKTV</sequence>
<accession>A0A9W6TDF6</accession>
<evidence type="ECO:0000256" key="1">
    <source>
        <dbReference type="ARBA" id="ARBA00004123"/>
    </source>
</evidence>
<keyword evidence="4" id="KW-0234">DNA repair</keyword>
<keyword evidence="3" id="KW-0227">DNA damage</keyword>
<evidence type="ECO:0000256" key="5">
    <source>
        <dbReference type="ARBA" id="ARBA00023242"/>
    </source>
</evidence>
<dbReference type="SUPFAM" id="SSF52113">
    <property type="entry name" value="BRCT domain"/>
    <property type="match status" value="1"/>
</dbReference>
<keyword evidence="2" id="KW-0677">Repeat</keyword>
<keyword evidence="9" id="KW-1185">Reference proteome</keyword>
<feature type="compositionally biased region" description="Basic and acidic residues" evidence="6">
    <location>
        <begin position="11"/>
        <end position="41"/>
    </location>
</feature>
<reference evidence="8" key="1">
    <citation type="submission" date="2023-04" db="EMBL/GenBank/DDBJ databases">
        <title>Phytophthora lilii NBRC 32176.</title>
        <authorList>
            <person name="Ichikawa N."/>
            <person name="Sato H."/>
            <person name="Tonouchi N."/>
        </authorList>
    </citation>
    <scope>NUCLEOTIDE SEQUENCE</scope>
    <source>
        <strain evidence="8">NBRC 32176</strain>
    </source>
</reference>
<evidence type="ECO:0000256" key="6">
    <source>
        <dbReference type="SAM" id="MobiDB-lite"/>
    </source>
</evidence>
<evidence type="ECO:0000313" key="8">
    <source>
        <dbReference type="EMBL" id="GMF10986.1"/>
    </source>
</evidence>
<dbReference type="GO" id="GO:0045944">
    <property type="term" value="P:positive regulation of transcription by RNA polymerase II"/>
    <property type="evidence" value="ECO:0007669"/>
    <property type="project" value="TreeGrafter"/>
</dbReference>
<feature type="compositionally biased region" description="Low complexity" evidence="6">
    <location>
        <begin position="252"/>
        <end position="262"/>
    </location>
</feature>
<organism evidence="8 9">
    <name type="scientific">Phytophthora lilii</name>
    <dbReference type="NCBI Taxonomy" id="2077276"/>
    <lineage>
        <taxon>Eukaryota</taxon>
        <taxon>Sar</taxon>
        <taxon>Stramenopiles</taxon>
        <taxon>Oomycota</taxon>
        <taxon>Peronosporomycetes</taxon>
        <taxon>Peronosporales</taxon>
        <taxon>Peronosporaceae</taxon>
        <taxon>Phytophthora</taxon>
    </lineage>
</organism>
<feature type="compositionally biased region" description="Polar residues" evidence="6">
    <location>
        <begin position="319"/>
        <end position="342"/>
    </location>
</feature>
<dbReference type="InterPro" id="IPR031099">
    <property type="entry name" value="BRCA1-associated"/>
</dbReference>
<name>A0A9W6TDF6_9STRA</name>
<evidence type="ECO:0000256" key="3">
    <source>
        <dbReference type="ARBA" id="ARBA00022763"/>
    </source>
</evidence>
<feature type="compositionally biased region" description="Acidic residues" evidence="6">
    <location>
        <begin position="241"/>
        <end position="251"/>
    </location>
</feature>
<feature type="region of interest" description="Disordered" evidence="6">
    <location>
        <begin position="436"/>
        <end position="488"/>
    </location>
</feature>
<dbReference type="EMBL" id="BSXW01000058">
    <property type="protein sequence ID" value="GMF10986.1"/>
    <property type="molecule type" value="Genomic_DNA"/>
</dbReference>
<evidence type="ECO:0000256" key="2">
    <source>
        <dbReference type="ARBA" id="ARBA00022737"/>
    </source>
</evidence>